<keyword evidence="1" id="KW-1185">Reference proteome</keyword>
<gene>
    <name evidence="2" type="primary">LOC105034503</name>
</gene>
<protein>
    <submittedName>
        <fullName evidence="2">Uncharacterized protein LOC105034503</fullName>
    </submittedName>
</protein>
<name>A0A6I9QG28_ELAGV</name>
<dbReference type="CDD" id="cd09272">
    <property type="entry name" value="RNase_HI_RT_Ty1"/>
    <property type="match status" value="1"/>
</dbReference>
<dbReference type="AlphaFoldDB" id="A0A6I9QG28"/>
<evidence type="ECO:0000313" key="2">
    <source>
        <dbReference type="RefSeq" id="XP_010907997.1"/>
    </source>
</evidence>
<reference evidence="2" key="1">
    <citation type="submission" date="2025-08" db="UniProtKB">
        <authorList>
            <consortium name="RefSeq"/>
        </authorList>
    </citation>
    <scope>IDENTIFICATION</scope>
</reference>
<organism evidence="1 2">
    <name type="scientific">Elaeis guineensis var. tenera</name>
    <name type="common">Oil palm</name>
    <dbReference type="NCBI Taxonomy" id="51953"/>
    <lineage>
        <taxon>Eukaryota</taxon>
        <taxon>Viridiplantae</taxon>
        <taxon>Streptophyta</taxon>
        <taxon>Embryophyta</taxon>
        <taxon>Tracheophyta</taxon>
        <taxon>Spermatophyta</taxon>
        <taxon>Magnoliopsida</taxon>
        <taxon>Liliopsida</taxon>
        <taxon>Arecaceae</taxon>
        <taxon>Arecoideae</taxon>
        <taxon>Cocoseae</taxon>
        <taxon>Elaeidinae</taxon>
        <taxon>Elaeis</taxon>
    </lineage>
</organism>
<accession>A0A6I9QG28</accession>
<evidence type="ECO:0000313" key="1">
    <source>
        <dbReference type="Proteomes" id="UP000504607"/>
    </source>
</evidence>
<dbReference type="Proteomes" id="UP000504607">
    <property type="component" value="Unplaced"/>
</dbReference>
<dbReference type="RefSeq" id="XP_010907997.1">
    <property type="nucleotide sequence ID" value="XM_010909695.1"/>
</dbReference>
<dbReference type="InParanoid" id="A0A6I9QG28"/>
<sequence>MEAEEMERIPYALGVKSLMYAMVYCRSDLTHAISQGAVKMHSDSQSVLLLVQNFVYYVRIKHIDIKYHRIKELVEKDEVELVKVHIKDNSVDALTKTLSRDNFHKCIVLIGLMDRSNFTIALEYQNEDCRLKCGALKPQMVKKKTMI</sequence>
<proteinExistence type="predicted"/>
<dbReference type="OrthoDB" id="1645289at2759"/>